<feature type="coiled-coil region" evidence="7">
    <location>
        <begin position="301"/>
        <end position="335"/>
    </location>
</feature>
<dbReference type="Pfam" id="PF07716">
    <property type="entry name" value="bZIP_2"/>
    <property type="match status" value="1"/>
</dbReference>
<dbReference type="SMART" id="SM00338">
    <property type="entry name" value="BRLZ"/>
    <property type="match status" value="1"/>
</dbReference>
<dbReference type="SUPFAM" id="SSF57959">
    <property type="entry name" value="Leucine zipper domain"/>
    <property type="match status" value="1"/>
</dbReference>
<dbReference type="AlphaFoldDB" id="A0A553PPC1"/>
<dbReference type="Gene3D" id="1.20.5.170">
    <property type="match status" value="1"/>
</dbReference>
<dbReference type="GO" id="GO:0000981">
    <property type="term" value="F:DNA-binding transcription factor activity, RNA polymerase II-specific"/>
    <property type="evidence" value="ECO:0007669"/>
    <property type="project" value="TreeGrafter"/>
</dbReference>
<protein>
    <recommendedName>
        <fullName evidence="9">BZIP domain-containing protein</fullName>
    </recommendedName>
</protein>
<feature type="compositionally biased region" description="Basic and acidic residues" evidence="8">
    <location>
        <begin position="260"/>
        <end position="293"/>
    </location>
</feature>
<dbReference type="InterPro" id="IPR040223">
    <property type="entry name" value="PAR_bZIP"/>
</dbReference>
<accession>A0A553PPC1</accession>
<evidence type="ECO:0000256" key="4">
    <source>
        <dbReference type="ARBA" id="ARBA00023125"/>
    </source>
</evidence>
<feature type="region of interest" description="Disordered" evidence="8">
    <location>
        <begin position="186"/>
        <end position="293"/>
    </location>
</feature>
<dbReference type="PANTHER" id="PTHR11988:SF27">
    <property type="entry name" value="GH27708P"/>
    <property type="match status" value="1"/>
</dbReference>
<keyword evidence="3" id="KW-0805">Transcription regulation</keyword>
<evidence type="ECO:0000256" key="6">
    <source>
        <dbReference type="ARBA" id="ARBA00023242"/>
    </source>
</evidence>
<dbReference type="GO" id="GO:0000978">
    <property type="term" value="F:RNA polymerase II cis-regulatory region sequence-specific DNA binding"/>
    <property type="evidence" value="ECO:0007669"/>
    <property type="project" value="TreeGrafter"/>
</dbReference>
<dbReference type="PANTHER" id="PTHR11988">
    <property type="entry name" value="THYROTROPH EMBRYONIC FACTOR RELATED"/>
    <property type="match status" value="1"/>
</dbReference>
<proteinExistence type="inferred from homology"/>
<keyword evidence="6" id="KW-0539">Nucleus</keyword>
<organism evidence="10 11">
    <name type="scientific">Tigriopus californicus</name>
    <name type="common">Marine copepod</name>
    <dbReference type="NCBI Taxonomy" id="6832"/>
    <lineage>
        <taxon>Eukaryota</taxon>
        <taxon>Metazoa</taxon>
        <taxon>Ecdysozoa</taxon>
        <taxon>Arthropoda</taxon>
        <taxon>Crustacea</taxon>
        <taxon>Multicrustacea</taxon>
        <taxon>Hexanauplia</taxon>
        <taxon>Copepoda</taxon>
        <taxon>Harpacticoida</taxon>
        <taxon>Harpacticidae</taxon>
        <taxon>Tigriopus</taxon>
    </lineage>
</organism>
<reference evidence="10 11" key="1">
    <citation type="journal article" date="2018" name="Nat. Ecol. Evol.">
        <title>Genomic signatures of mitonuclear coevolution across populations of Tigriopus californicus.</title>
        <authorList>
            <person name="Barreto F.S."/>
            <person name="Watson E.T."/>
            <person name="Lima T.G."/>
            <person name="Willett C.S."/>
            <person name="Edmands S."/>
            <person name="Li W."/>
            <person name="Burton R.S."/>
        </authorList>
    </citation>
    <scope>NUCLEOTIDE SEQUENCE [LARGE SCALE GENOMIC DNA]</scope>
    <source>
        <strain evidence="10 11">San Diego</strain>
    </source>
</reference>
<name>A0A553PPC1_TIGCA</name>
<dbReference type="FunFam" id="1.20.5.170:FF:000025">
    <property type="entry name" value="nuclear factor interleukin-3-regulated protein-like"/>
    <property type="match status" value="1"/>
</dbReference>
<evidence type="ECO:0000256" key="5">
    <source>
        <dbReference type="ARBA" id="ARBA00023163"/>
    </source>
</evidence>
<comment type="caution">
    <text evidence="10">The sequence shown here is derived from an EMBL/GenBank/DDBJ whole genome shotgun (WGS) entry which is preliminary data.</text>
</comment>
<evidence type="ECO:0000313" key="10">
    <source>
        <dbReference type="EMBL" id="TRY79525.1"/>
    </source>
</evidence>
<evidence type="ECO:0000256" key="3">
    <source>
        <dbReference type="ARBA" id="ARBA00023015"/>
    </source>
</evidence>
<feature type="compositionally biased region" description="Polar residues" evidence="8">
    <location>
        <begin position="188"/>
        <end position="201"/>
    </location>
</feature>
<keyword evidence="5" id="KW-0804">Transcription</keyword>
<evidence type="ECO:0000256" key="8">
    <source>
        <dbReference type="SAM" id="MobiDB-lite"/>
    </source>
</evidence>
<dbReference type="Proteomes" id="UP000318571">
    <property type="component" value="Chromosome 6"/>
</dbReference>
<keyword evidence="11" id="KW-1185">Reference proteome</keyword>
<evidence type="ECO:0000256" key="1">
    <source>
        <dbReference type="ARBA" id="ARBA00004123"/>
    </source>
</evidence>
<evidence type="ECO:0000256" key="2">
    <source>
        <dbReference type="ARBA" id="ARBA00006079"/>
    </source>
</evidence>
<dbReference type="EMBL" id="VCGU01000002">
    <property type="protein sequence ID" value="TRY79525.1"/>
    <property type="molecule type" value="Genomic_DNA"/>
</dbReference>
<comment type="subcellular location">
    <subcellularLocation>
        <location evidence="1">Nucleus</location>
    </subcellularLocation>
</comment>
<evidence type="ECO:0000259" key="9">
    <source>
        <dbReference type="PROSITE" id="PS50217"/>
    </source>
</evidence>
<dbReference type="PROSITE" id="PS50217">
    <property type="entry name" value="BZIP"/>
    <property type="match status" value="1"/>
</dbReference>
<feature type="domain" description="BZIP" evidence="9">
    <location>
        <begin position="269"/>
        <end position="332"/>
    </location>
</feature>
<evidence type="ECO:0000256" key="7">
    <source>
        <dbReference type="SAM" id="Coils"/>
    </source>
</evidence>
<sequence length="335" mass="37471">MKMARNGLVDVGGSVLAYSQPTELWTGPKDHSTNSHLTSNNQDVINLQYMDLEEFLLENVVPPNQHHSSPNTIEGKIFISESQNIITSDHGMTMTNSHASSMDSMNSKQYQVNLEHRLDFPPVCSSLTMPTTHDGGMIQSSQSMNGSATHLMHTSNHGDGLLMPASPDHHNHDMVASLRPLTRAISVSHASQSSDLTNTSPMRRYSGDAMVPTPAPSSPTNSLHGTPSPHSMGGISPVQSTSGDVQESGRPKRAVKRSRKESVPDENKDDKYWRRRAKNNEAAKRSRDLRREKESQIMQRVTYLERENQVLMNELKSVRMENEDMRKRLSQYEQL</sequence>
<dbReference type="GO" id="GO:0005634">
    <property type="term" value="C:nucleus"/>
    <property type="evidence" value="ECO:0007669"/>
    <property type="project" value="UniProtKB-SubCell"/>
</dbReference>
<dbReference type="InterPro" id="IPR004827">
    <property type="entry name" value="bZIP"/>
</dbReference>
<dbReference type="CDD" id="cd14695">
    <property type="entry name" value="bZIP_HLF"/>
    <property type="match status" value="1"/>
</dbReference>
<evidence type="ECO:0000313" key="11">
    <source>
        <dbReference type="Proteomes" id="UP000318571"/>
    </source>
</evidence>
<dbReference type="STRING" id="6832.A0A553PPC1"/>
<keyword evidence="4" id="KW-0238">DNA-binding</keyword>
<feature type="compositionally biased region" description="Polar residues" evidence="8">
    <location>
        <begin position="218"/>
        <end position="229"/>
    </location>
</feature>
<dbReference type="OrthoDB" id="6022300at2759"/>
<keyword evidence="7" id="KW-0175">Coiled coil</keyword>
<gene>
    <name evidence="10" type="ORF">TCAL_09432</name>
</gene>
<dbReference type="InterPro" id="IPR046347">
    <property type="entry name" value="bZIP_sf"/>
</dbReference>
<comment type="similarity">
    <text evidence="2">Belongs to the bZIP family. NFIL3 subfamily.</text>
</comment>